<reference evidence="2 3" key="1">
    <citation type="submission" date="2023-02" db="EMBL/GenBank/DDBJ databases">
        <title>Oceanobacillus kimchii IFOP_LL358 isolated form Alexandrium catenella lab strain.</title>
        <authorList>
            <person name="Gajardo G."/>
            <person name="Ueki S."/>
            <person name="Maruyama F."/>
        </authorList>
    </citation>
    <scope>NUCLEOTIDE SEQUENCE [LARGE SCALE GENOMIC DNA]</scope>
    <source>
        <strain evidence="2 3">IFOP_LL358</strain>
    </source>
</reference>
<dbReference type="InterPro" id="IPR000182">
    <property type="entry name" value="GNAT_dom"/>
</dbReference>
<protein>
    <submittedName>
        <fullName evidence="2">Acetyltransferase</fullName>
    </submittedName>
</protein>
<name>A0ABQ5TT01_9BACI</name>
<feature type="domain" description="N-acetyltransferase" evidence="1">
    <location>
        <begin position="7"/>
        <end position="166"/>
    </location>
</feature>
<dbReference type="Proteomes" id="UP001275436">
    <property type="component" value="Unassembled WGS sequence"/>
</dbReference>
<sequence>MLHTTRLTFRPYCDDDFPFLQSLLQDPEVVRFIGDGSVKDDKASNAFLQWIYDTYKYGNGLGLHVLINKQNERVGHAGLVPQTVEGKSEIEIGYWIAKNHWGKGYATEAAQALFAFARKNMKVDRVISLIQHENTASCNVAKKLMMKVEKEIILKDKVVCVYSVQL</sequence>
<dbReference type="Gene3D" id="3.40.630.30">
    <property type="match status" value="1"/>
</dbReference>
<gene>
    <name evidence="2" type="ORF">MACH08_39860</name>
</gene>
<dbReference type="PANTHER" id="PTHR43792:SF1">
    <property type="entry name" value="N-ACETYLTRANSFERASE DOMAIN-CONTAINING PROTEIN"/>
    <property type="match status" value="1"/>
</dbReference>
<evidence type="ECO:0000313" key="2">
    <source>
        <dbReference type="EMBL" id="GLO68202.1"/>
    </source>
</evidence>
<dbReference type="RefSeq" id="WP_077596060.1">
    <property type="nucleotide sequence ID" value="NZ_BSKO01000001.1"/>
</dbReference>
<dbReference type="Pfam" id="PF13302">
    <property type="entry name" value="Acetyltransf_3"/>
    <property type="match status" value="1"/>
</dbReference>
<accession>A0ABQ5TT01</accession>
<keyword evidence="3" id="KW-1185">Reference proteome</keyword>
<evidence type="ECO:0000259" key="1">
    <source>
        <dbReference type="PROSITE" id="PS51186"/>
    </source>
</evidence>
<dbReference type="InterPro" id="IPR016181">
    <property type="entry name" value="Acyl_CoA_acyltransferase"/>
</dbReference>
<organism evidence="2 3">
    <name type="scientific">Oceanobacillus kimchii</name>
    <dbReference type="NCBI Taxonomy" id="746691"/>
    <lineage>
        <taxon>Bacteria</taxon>
        <taxon>Bacillati</taxon>
        <taxon>Bacillota</taxon>
        <taxon>Bacilli</taxon>
        <taxon>Bacillales</taxon>
        <taxon>Bacillaceae</taxon>
        <taxon>Oceanobacillus</taxon>
    </lineage>
</organism>
<dbReference type="PROSITE" id="PS51186">
    <property type="entry name" value="GNAT"/>
    <property type="match status" value="1"/>
</dbReference>
<comment type="caution">
    <text evidence="2">The sequence shown here is derived from an EMBL/GenBank/DDBJ whole genome shotgun (WGS) entry which is preliminary data.</text>
</comment>
<proteinExistence type="predicted"/>
<dbReference type="EMBL" id="BSKO01000001">
    <property type="protein sequence ID" value="GLO68202.1"/>
    <property type="molecule type" value="Genomic_DNA"/>
</dbReference>
<evidence type="ECO:0000313" key="3">
    <source>
        <dbReference type="Proteomes" id="UP001275436"/>
    </source>
</evidence>
<dbReference type="InterPro" id="IPR051531">
    <property type="entry name" value="N-acetyltransferase"/>
</dbReference>
<dbReference type="SUPFAM" id="SSF55729">
    <property type="entry name" value="Acyl-CoA N-acyltransferases (Nat)"/>
    <property type="match status" value="1"/>
</dbReference>
<dbReference type="PANTHER" id="PTHR43792">
    <property type="entry name" value="GNAT FAMILY, PUTATIVE (AFU_ORTHOLOGUE AFUA_3G00765)-RELATED-RELATED"/>
    <property type="match status" value="1"/>
</dbReference>